<evidence type="ECO:0000256" key="3">
    <source>
        <dbReference type="ARBA" id="ARBA00023002"/>
    </source>
</evidence>
<dbReference type="PANTHER" id="PTHR44379:SF5">
    <property type="entry name" value="OXIDOREDUCTASE WITH IRON-SULFUR SUBUNIT"/>
    <property type="match status" value="1"/>
</dbReference>
<keyword evidence="4" id="KW-0408">Iron</keyword>
<dbReference type="InterPro" id="IPR012675">
    <property type="entry name" value="Beta-grasp_dom_sf"/>
</dbReference>
<dbReference type="Gene3D" id="1.10.150.120">
    <property type="entry name" value="[2Fe-2S]-binding domain"/>
    <property type="match status" value="1"/>
</dbReference>
<sequence>MIPIALQVNGRSVEKAVEPATLLVDFLREDLGLTGTHQGCDTAQCGACTVMVDGAASKSCNLLVAQVNGASVLTIEGLESPDGTLHPMQQAFGRHHGLQCGYCTPGMVMRGVAMAGEDVPAEPEAVRCALSGNLCRCTGYRGIVDAVCEGMQRMRTQSQVEVAR</sequence>
<proteinExistence type="predicted"/>
<comment type="caution">
    <text evidence="7">The sequence shown here is derived from an EMBL/GenBank/DDBJ whole genome shotgun (WGS) entry which is preliminary data.</text>
</comment>
<dbReference type="Pfam" id="PF00111">
    <property type="entry name" value="Fer2"/>
    <property type="match status" value="1"/>
</dbReference>
<accession>A0ABW1U413</accession>
<dbReference type="CDD" id="cd00207">
    <property type="entry name" value="fer2"/>
    <property type="match status" value="1"/>
</dbReference>
<evidence type="ECO:0000313" key="8">
    <source>
        <dbReference type="Proteomes" id="UP001596270"/>
    </source>
</evidence>
<evidence type="ECO:0000256" key="5">
    <source>
        <dbReference type="ARBA" id="ARBA00023014"/>
    </source>
</evidence>
<name>A0ABW1U413_9BURK</name>
<evidence type="ECO:0000256" key="1">
    <source>
        <dbReference type="ARBA" id="ARBA00022714"/>
    </source>
</evidence>
<evidence type="ECO:0000256" key="2">
    <source>
        <dbReference type="ARBA" id="ARBA00022723"/>
    </source>
</evidence>
<dbReference type="InterPro" id="IPR006058">
    <property type="entry name" value="2Fe2S_fd_BS"/>
</dbReference>
<dbReference type="RefSeq" id="WP_371436563.1">
    <property type="nucleotide sequence ID" value="NZ_JBHSRS010000083.1"/>
</dbReference>
<gene>
    <name evidence="7" type="ORF">ACFQND_20765</name>
</gene>
<keyword evidence="1" id="KW-0001">2Fe-2S</keyword>
<dbReference type="SUPFAM" id="SSF54292">
    <property type="entry name" value="2Fe-2S ferredoxin-like"/>
    <property type="match status" value="1"/>
</dbReference>
<dbReference type="Pfam" id="PF01799">
    <property type="entry name" value="Fer2_2"/>
    <property type="match status" value="1"/>
</dbReference>
<feature type="domain" description="2Fe-2S ferredoxin-type" evidence="6">
    <location>
        <begin position="2"/>
        <end position="78"/>
    </location>
</feature>
<dbReference type="InterPro" id="IPR036884">
    <property type="entry name" value="2Fe-2S-bd_dom_sf"/>
</dbReference>
<dbReference type="Gene3D" id="3.10.20.30">
    <property type="match status" value="1"/>
</dbReference>
<dbReference type="SUPFAM" id="SSF47741">
    <property type="entry name" value="CO dehydrogenase ISP C-domain like"/>
    <property type="match status" value="1"/>
</dbReference>
<dbReference type="EMBL" id="JBHSRS010000083">
    <property type="protein sequence ID" value="MFC6283667.1"/>
    <property type="molecule type" value="Genomic_DNA"/>
</dbReference>
<reference evidence="8" key="1">
    <citation type="journal article" date="2019" name="Int. J. Syst. Evol. Microbiol.">
        <title>The Global Catalogue of Microorganisms (GCM) 10K type strain sequencing project: providing services to taxonomists for standard genome sequencing and annotation.</title>
        <authorList>
            <consortium name="The Broad Institute Genomics Platform"/>
            <consortium name="The Broad Institute Genome Sequencing Center for Infectious Disease"/>
            <person name="Wu L."/>
            <person name="Ma J."/>
        </authorList>
    </citation>
    <scope>NUCLEOTIDE SEQUENCE [LARGE SCALE GENOMIC DNA]</scope>
    <source>
        <strain evidence="8">CCUG 39402</strain>
    </source>
</reference>
<dbReference type="PANTHER" id="PTHR44379">
    <property type="entry name" value="OXIDOREDUCTASE WITH IRON-SULFUR SUBUNIT"/>
    <property type="match status" value="1"/>
</dbReference>
<dbReference type="InterPro" id="IPR036010">
    <property type="entry name" value="2Fe-2S_ferredoxin-like_sf"/>
</dbReference>
<evidence type="ECO:0000256" key="4">
    <source>
        <dbReference type="ARBA" id="ARBA00023004"/>
    </source>
</evidence>
<keyword evidence="3" id="KW-0560">Oxidoreductase</keyword>
<evidence type="ECO:0000313" key="7">
    <source>
        <dbReference type="EMBL" id="MFC6283667.1"/>
    </source>
</evidence>
<organism evidence="7 8">
    <name type="scientific">Polaromonas aquatica</name>
    <dbReference type="NCBI Taxonomy" id="332657"/>
    <lineage>
        <taxon>Bacteria</taxon>
        <taxon>Pseudomonadati</taxon>
        <taxon>Pseudomonadota</taxon>
        <taxon>Betaproteobacteria</taxon>
        <taxon>Burkholderiales</taxon>
        <taxon>Comamonadaceae</taxon>
        <taxon>Polaromonas</taxon>
    </lineage>
</organism>
<dbReference type="InterPro" id="IPR001041">
    <property type="entry name" value="2Fe-2S_ferredoxin-type"/>
</dbReference>
<keyword evidence="5" id="KW-0411">Iron-sulfur</keyword>
<protein>
    <submittedName>
        <fullName evidence="7">(2Fe-2S)-binding protein</fullName>
    </submittedName>
</protein>
<keyword evidence="8" id="KW-1185">Reference proteome</keyword>
<dbReference type="PROSITE" id="PS00197">
    <property type="entry name" value="2FE2S_FER_1"/>
    <property type="match status" value="1"/>
</dbReference>
<keyword evidence="2" id="KW-0479">Metal-binding</keyword>
<dbReference type="InterPro" id="IPR051452">
    <property type="entry name" value="Diverse_Oxidoreductases"/>
</dbReference>
<dbReference type="InterPro" id="IPR002888">
    <property type="entry name" value="2Fe-2S-bd"/>
</dbReference>
<dbReference type="PROSITE" id="PS51085">
    <property type="entry name" value="2FE2S_FER_2"/>
    <property type="match status" value="1"/>
</dbReference>
<dbReference type="Proteomes" id="UP001596270">
    <property type="component" value="Unassembled WGS sequence"/>
</dbReference>
<evidence type="ECO:0000259" key="6">
    <source>
        <dbReference type="PROSITE" id="PS51085"/>
    </source>
</evidence>